<organism evidence="1 2">
    <name type="scientific">Pseudomonas sihuiensis</name>
    <dbReference type="NCBI Taxonomy" id="1274359"/>
    <lineage>
        <taxon>Bacteria</taxon>
        <taxon>Pseudomonadati</taxon>
        <taxon>Pseudomonadota</taxon>
        <taxon>Gammaproteobacteria</taxon>
        <taxon>Pseudomonadales</taxon>
        <taxon>Pseudomonadaceae</taxon>
        <taxon>Pseudomonas</taxon>
    </lineage>
</organism>
<sequence>MAISRKQVLELAKILNSTTKALGQSSKLAAHQEKLSHLLGYPHWNAASADLPGTIPEETAVAIALLEISGQSPMTFLAHGRAAPWNLPLVVRDYLVAQSLNPDGFGVTSYTRPDPVGEPKPRFLTTRVISTVDEYTEHRELLDPNDISYCHQNHTPIVVTFADQTGKFSFKLTIWLVTFYALSDSPIYFNGASHKPMYNSIVETITGVEPANRKGYCLVESDDARNPHSLIKCDEQGREIEHVRNLPPLPESELWAELKAYNDQLRLSLTDAAEIAKATVDMYAEYAGGETFD</sequence>
<dbReference type="EMBL" id="LT629797">
    <property type="protein sequence ID" value="SDU80999.1"/>
    <property type="molecule type" value="Genomic_DNA"/>
</dbReference>
<name>A0A1H2LJB4_9PSED</name>
<keyword evidence="2" id="KW-1185">Reference proteome</keyword>
<evidence type="ECO:0000313" key="2">
    <source>
        <dbReference type="Proteomes" id="UP000198675"/>
    </source>
</evidence>
<dbReference type="RefSeq" id="WP_157719664.1">
    <property type="nucleotide sequence ID" value="NZ_LT629797.1"/>
</dbReference>
<protein>
    <submittedName>
        <fullName evidence="1">Uncharacterized protein</fullName>
    </submittedName>
</protein>
<dbReference type="Proteomes" id="UP000198675">
    <property type="component" value="Chromosome I"/>
</dbReference>
<dbReference type="AlphaFoldDB" id="A0A1H2LJB4"/>
<proteinExistence type="predicted"/>
<accession>A0A1H2LJB4</accession>
<evidence type="ECO:0000313" key="1">
    <source>
        <dbReference type="EMBL" id="SDU80999.1"/>
    </source>
</evidence>
<gene>
    <name evidence="1" type="ORF">SAMN05216363_1682</name>
</gene>
<reference evidence="2" key="1">
    <citation type="submission" date="2016-10" db="EMBL/GenBank/DDBJ databases">
        <authorList>
            <person name="Varghese N."/>
            <person name="Submissions S."/>
        </authorList>
    </citation>
    <scope>NUCLEOTIDE SEQUENCE [LARGE SCALE GENOMIC DNA]</scope>
    <source>
        <strain evidence="2">KCTC 32246</strain>
    </source>
</reference>